<dbReference type="AlphaFoldDB" id="A0A448IJM6"/>
<dbReference type="Pfam" id="PF26354">
    <property type="entry name" value="DMF_alpha"/>
    <property type="match status" value="1"/>
</dbReference>
<evidence type="ECO:0000259" key="1">
    <source>
        <dbReference type="Pfam" id="PF26354"/>
    </source>
</evidence>
<dbReference type="EMBL" id="LR134356">
    <property type="protein sequence ID" value="VEG52661.1"/>
    <property type="molecule type" value="Genomic_DNA"/>
</dbReference>
<dbReference type="Proteomes" id="UP000279306">
    <property type="component" value="Chromosome"/>
</dbReference>
<evidence type="ECO:0000313" key="2">
    <source>
        <dbReference type="EMBL" id="VEG52661.1"/>
    </source>
</evidence>
<evidence type="ECO:0000313" key="3">
    <source>
        <dbReference type="Proteomes" id="UP000279306"/>
    </source>
</evidence>
<dbReference type="InterPro" id="IPR058713">
    <property type="entry name" value="DMF_alpha_dom"/>
</dbReference>
<sequence>MPITGQTDIEDRSLEIRHRFDERRRAALRAAVGPETVEEFRGDVIGRHPRSLELRHLLNFMRMAPIEGRTFAYAAPSYETYYLARLHAERGRPPTVDTSQTFTTKEDAIVAAFLERMNEITGTHTLEADKE</sequence>
<proteinExistence type="predicted"/>
<accession>A0A448IJM6</accession>
<organism evidence="2 3">
    <name type="scientific">Mycolicibacterium aurum</name>
    <name type="common">Mycobacterium aurum</name>
    <dbReference type="NCBI Taxonomy" id="1791"/>
    <lineage>
        <taxon>Bacteria</taxon>
        <taxon>Bacillati</taxon>
        <taxon>Actinomycetota</taxon>
        <taxon>Actinomycetes</taxon>
        <taxon>Mycobacteriales</taxon>
        <taxon>Mycobacteriaceae</taxon>
        <taxon>Mycolicibacterium</taxon>
    </lineage>
</organism>
<dbReference type="STRING" id="1791.GCA_001049355_00526"/>
<name>A0A448IJM6_MYCAU</name>
<gene>
    <name evidence="2" type="ORF">NCTC10437_01573</name>
</gene>
<feature type="domain" description="N,N-dimethylformamidase alpha subunit" evidence="1">
    <location>
        <begin position="15"/>
        <end position="126"/>
    </location>
</feature>
<keyword evidence="3" id="KW-1185">Reference proteome</keyword>
<dbReference type="KEGG" id="mauu:NCTC10437_01573"/>
<dbReference type="RefSeq" id="WP_126316527.1">
    <property type="nucleotide sequence ID" value="NZ_CVQQ01000001.1"/>
</dbReference>
<protein>
    <recommendedName>
        <fullName evidence="1">N,N-dimethylformamidase alpha subunit domain-containing protein</fullName>
    </recommendedName>
</protein>
<reference evidence="2 3" key="1">
    <citation type="submission" date="2018-12" db="EMBL/GenBank/DDBJ databases">
        <authorList>
            <consortium name="Pathogen Informatics"/>
        </authorList>
    </citation>
    <scope>NUCLEOTIDE SEQUENCE [LARGE SCALE GENOMIC DNA]</scope>
    <source>
        <strain evidence="2 3">NCTC10437</strain>
    </source>
</reference>
<dbReference type="OrthoDB" id="4546553at2"/>